<evidence type="ECO:0000259" key="2">
    <source>
        <dbReference type="PROSITE" id="PS50969"/>
    </source>
</evidence>
<dbReference type="Pfam" id="PF03031">
    <property type="entry name" value="NIF"/>
    <property type="match status" value="1"/>
</dbReference>
<dbReference type="PROSITE" id="PS50969">
    <property type="entry name" value="FCP1"/>
    <property type="match status" value="1"/>
</dbReference>
<keyword evidence="4" id="KW-1185">Reference proteome</keyword>
<keyword evidence="1" id="KW-0653">Protein transport</keyword>
<comment type="subunit">
    <text evidence="1">Component of the TIM23 complex.</text>
</comment>
<comment type="subcellular location">
    <subcellularLocation>
        <location evidence="1">Mitochondrion inner membrane</location>
        <topology evidence="1">Single-pass membrane protein</topology>
    </subcellularLocation>
</comment>
<comment type="function">
    <text evidence="1">Essential component of the TIM23 complex, a complex that mediates the translocation of transit peptide-containing proteins across the mitochondrial inner membrane.</text>
</comment>
<keyword evidence="1" id="KW-0496">Mitochondrion</keyword>
<dbReference type="InterPro" id="IPR004274">
    <property type="entry name" value="FCP1_dom"/>
</dbReference>
<feature type="non-terminal residue" evidence="3">
    <location>
        <position position="1"/>
    </location>
</feature>
<dbReference type="SUPFAM" id="SSF56784">
    <property type="entry name" value="HAD-like"/>
    <property type="match status" value="1"/>
</dbReference>
<evidence type="ECO:0000313" key="3">
    <source>
        <dbReference type="EMBL" id="CAK0899048.1"/>
    </source>
</evidence>
<comment type="caution">
    <text evidence="3">The sequence shown here is derived from an EMBL/GenBank/DDBJ whole genome shotgun (WGS) entry which is preliminary data.</text>
</comment>
<dbReference type="InterPro" id="IPR036412">
    <property type="entry name" value="HAD-like_sf"/>
</dbReference>
<dbReference type="InterPro" id="IPR050365">
    <property type="entry name" value="TIM50"/>
</dbReference>
<name>A0ABN9XH48_9DINO</name>
<comment type="similarity">
    <text evidence="1">Belongs to the TIM50 family.</text>
</comment>
<feature type="domain" description="FCP1 homology" evidence="2">
    <location>
        <begin position="1"/>
        <end position="65"/>
    </location>
</feature>
<keyword evidence="1" id="KW-0809">Transit peptide</keyword>
<evidence type="ECO:0000313" key="4">
    <source>
        <dbReference type="Proteomes" id="UP001189429"/>
    </source>
</evidence>
<dbReference type="InterPro" id="IPR023214">
    <property type="entry name" value="HAD_sf"/>
</dbReference>
<dbReference type="PANTHER" id="PTHR12210">
    <property type="entry name" value="DULLARD PROTEIN PHOSPHATASE"/>
    <property type="match status" value="1"/>
</dbReference>
<accession>A0ABN9XH48</accession>
<dbReference type="Proteomes" id="UP001189429">
    <property type="component" value="Unassembled WGS sequence"/>
</dbReference>
<reference evidence="3" key="1">
    <citation type="submission" date="2023-10" db="EMBL/GenBank/DDBJ databases">
        <authorList>
            <person name="Chen Y."/>
            <person name="Shah S."/>
            <person name="Dougan E. K."/>
            <person name="Thang M."/>
            <person name="Chan C."/>
        </authorList>
    </citation>
    <scope>NUCLEOTIDE SEQUENCE [LARGE SCALE GENOMIC DNA]</scope>
</reference>
<dbReference type="EMBL" id="CAUYUJ010020543">
    <property type="protein sequence ID" value="CAK0899048.1"/>
    <property type="molecule type" value="Genomic_DNA"/>
</dbReference>
<proteinExistence type="inferred from homology"/>
<keyword evidence="1" id="KW-0813">Transport</keyword>
<protein>
    <recommendedName>
        <fullName evidence="1">Mitochondrial import inner membrane translocase subunit TIM50</fullName>
    </recommendedName>
</protein>
<dbReference type="Gene3D" id="3.40.50.1000">
    <property type="entry name" value="HAD superfamily/HAD-like"/>
    <property type="match status" value="1"/>
</dbReference>
<sequence>ACTRSTAGYVKDLSKLGRDLRDVIIVDNSPVCYALQPENAIPIKTWRGDEADRALFDLIPILHALANVDSIPDILRTFMEGEVNDEETAHREEHAGRQEDLLPVGREYKRTIL</sequence>
<keyword evidence="1" id="KW-0811">Translocation</keyword>
<evidence type="ECO:0000256" key="1">
    <source>
        <dbReference type="RuleBase" id="RU365079"/>
    </source>
</evidence>
<organism evidence="3 4">
    <name type="scientific">Prorocentrum cordatum</name>
    <dbReference type="NCBI Taxonomy" id="2364126"/>
    <lineage>
        <taxon>Eukaryota</taxon>
        <taxon>Sar</taxon>
        <taxon>Alveolata</taxon>
        <taxon>Dinophyceae</taxon>
        <taxon>Prorocentrales</taxon>
        <taxon>Prorocentraceae</taxon>
        <taxon>Prorocentrum</taxon>
    </lineage>
</organism>
<gene>
    <name evidence="3" type="ORF">PCOR1329_LOCUS76672</name>
</gene>